<dbReference type="OrthoDB" id="2899067at2"/>
<dbReference type="AlphaFoldDB" id="D6GQE2"/>
<protein>
    <submittedName>
        <fullName evidence="1">Uncharacterized protein</fullName>
    </submittedName>
</protein>
<evidence type="ECO:0000313" key="2">
    <source>
        <dbReference type="Proteomes" id="UP000007468"/>
    </source>
</evidence>
<dbReference type="STRING" id="546269.HMPREF0389_00917"/>
<dbReference type="EMBL" id="CP002390">
    <property type="protein sequence ID" value="EFE28995.2"/>
    <property type="molecule type" value="Genomic_DNA"/>
</dbReference>
<gene>
    <name evidence="1" type="ordered locus">HMPREF0389_00917</name>
</gene>
<dbReference type="eggNOG" id="ENOG502ZNVV">
    <property type="taxonomic scope" value="Bacteria"/>
</dbReference>
<name>D6GQE2_FILAD</name>
<dbReference type="RefSeq" id="WP_014262909.1">
    <property type="nucleotide sequence ID" value="NC_016630.1"/>
</dbReference>
<organism evidence="1 2">
    <name type="scientific">Filifactor alocis (strain ATCC 35896 / CCUG 47790 / D40 B5)</name>
    <name type="common">Fusobacterium alocis</name>
    <dbReference type="NCBI Taxonomy" id="546269"/>
    <lineage>
        <taxon>Bacteria</taxon>
        <taxon>Bacillati</taxon>
        <taxon>Bacillota</taxon>
        <taxon>Clostridia</taxon>
        <taxon>Peptostreptococcales</taxon>
        <taxon>Filifactoraceae</taxon>
        <taxon>Filifactor</taxon>
    </lineage>
</organism>
<dbReference type="HOGENOM" id="CLU_1737820_0_0_9"/>
<accession>D6GQE2</accession>
<evidence type="ECO:0000313" key="1">
    <source>
        <dbReference type="EMBL" id="EFE28995.2"/>
    </source>
</evidence>
<sequence>MIEIQTGNIIFPELNITVSPLLHYSDFISVFPTDHILQIRDMKNGYIWYDMRETIYDNKIPVYLCFNPQKALEFVNLYPQSFDINAIRHWEEWSPEEVEKDKKYCDEWLMKYCNLQNEENFFSWGSVSSYFDPRSCSSGISIHYTNRTDM</sequence>
<dbReference type="KEGG" id="faa:HMPREF0389_00917"/>
<keyword evidence="2" id="KW-1185">Reference proteome</keyword>
<proteinExistence type="predicted"/>
<dbReference type="Proteomes" id="UP000007468">
    <property type="component" value="Chromosome"/>
</dbReference>
<reference evidence="2" key="1">
    <citation type="submission" date="2010-12" db="EMBL/GenBank/DDBJ databases">
        <title>The genome sequence of Filifactor alocis strain ATCC 35896.</title>
        <authorList>
            <consortium name="The Broad Institute Genome Sequencing Platform"/>
            <person name="Ward D."/>
            <person name="Earl A."/>
            <person name="Feldgarden M."/>
            <person name="Young S.K."/>
            <person name="Gargeya S."/>
            <person name="Zeng Q."/>
            <person name="Alvarado L."/>
            <person name="Berlin A."/>
            <person name="Bochicchio J."/>
            <person name="Chapman S.B."/>
            <person name="Chen Z."/>
            <person name="Freedman E."/>
            <person name="Gellesch M."/>
            <person name="Goldberg J."/>
            <person name="Griggs A."/>
            <person name="Gujja S."/>
            <person name="Heilman E."/>
            <person name="Heiman D."/>
            <person name="Howarth C."/>
            <person name="Mehta T."/>
            <person name="Neiman D."/>
            <person name="Pearson M."/>
            <person name="Roberts A."/>
            <person name="Saif S."/>
            <person name="Shea T."/>
            <person name="Shenoy N."/>
            <person name="Sisk P."/>
            <person name="Stolte C."/>
            <person name="Sykes S."/>
            <person name="White J."/>
            <person name="Yandava C."/>
            <person name="Izard J."/>
            <person name="Blanton J.M."/>
            <person name="Baranova O.V."/>
            <person name="Tanner A.C."/>
            <person name="Dewhirst F.E."/>
            <person name="Haas B."/>
            <person name="Nusbaum C."/>
            <person name="Birren B."/>
        </authorList>
    </citation>
    <scope>NUCLEOTIDE SEQUENCE [LARGE SCALE GENOMIC DNA]</scope>
    <source>
        <strain evidence="2">ATCC 35896 / D40 B5</strain>
    </source>
</reference>